<sequence>MSTALPPRPRQISQTKAHICIVASIYNSEFTDALVENATDELNNILPQATISVARVPGAFEIPVASSALLHAEDTPIVLIALGLIIRGKTQHGDLVAESVTTSLQQLACDTKIPVIHEVLLVDDEKQAYARCIGSQLNRGREAARSAHTMIELFSELGLHQDKKKKSTRSYPSNA</sequence>
<evidence type="ECO:0000256" key="1">
    <source>
        <dbReference type="ARBA" id="ARBA00004917"/>
    </source>
</evidence>
<dbReference type="InterPro" id="IPR002180">
    <property type="entry name" value="LS/RS"/>
</dbReference>
<protein>
    <recommendedName>
        <fullName evidence="3 7">6,7-dimethyl-8-ribityllumazine synthase</fullName>
        <shortName evidence="7">DMRL synthase</shortName>
        <shortName evidence="7">LS</shortName>
        <shortName evidence="7">Lumazine synthase</shortName>
        <ecNumber evidence="3 7">2.5.1.78</ecNumber>
    </recommendedName>
</protein>
<comment type="pathway">
    <text evidence="1 7">Cofactor biosynthesis; riboflavin biosynthesis; riboflavin from 2-hydroxy-3-oxobutyl phosphate and 5-amino-6-(D-ribitylamino)uracil: step 1/2.</text>
</comment>
<gene>
    <name evidence="7" type="primary">ribH</name>
    <name evidence="8" type="ORF">BSZ32_15295</name>
</gene>
<dbReference type="OrthoDB" id="9809709at2"/>
<keyword evidence="5 7" id="KW-0808">Transferase</keyword>
<keyword evidence="4 7" id="KW-0686">Riboflavin biosynthesis</keyword>
<feature type="binding site" evidence="7">
    <location>
        <position position="26"/>
    </location>
    <ligand>
        <name>5-amino-6-(D-ribitylamino)uracil</name>
        <dbReference type="ChEBI" id="CHEBI:15934"/>
    </ligand>
</feature>
<dbReference type="GO" id="GO:0009349">
    <property type="term" value="C:riboflavin synthase complex"/>
    <property type="evidence" value="ECO:0007669"/>
    <property type="project" value="UniProtKB-UniRule"/>
</dbReference>
<evidence type="ECO:0000313" key="9">
    <source>
        <dbReference type="Proteomes" id="UP000239907"/>
    </source>
</evidence>
<evidence type="ECO:0000256" key="3">
    <source>
        <dbReference type="ARBA" id="ARBA00012664"/>
    </source>
</evidence>
<accession>A0A2S7U5C9</accession>
<comment type="catalytic activity">
    <reaction evidence="6 7">
        <text>(2S)-2-hydroxy-3-oxobutyl phosphate + 5-amino-6-(D-ribitylamino)uracil = 6,7-dimethyl-8-(1-D-ribityl)lumazine + phosphate + 2 H2O + H(+)</text>
        <dbReference type="Rhea" id="RHEA:26152"/>
        <dbReference type="ChEBI" id="CHEBI:15377"/>
        <dbReference type="ChEBI" id="CHEBI:15378"/>
        <dbReference type="ChEBI" id="CHEBI:15934"/>
        <dbReference type="ChEBI" id="CHEBI:43474"/>
        <dbReference type="ChEBI" id="CHEBI:58201"/>
        <dbReference type="ChEBI" id="CHEBI:58830"/>
        <dbReference type="EC" id="2.5.1.78"/>
    </reaction>
</comment>
<evidence type="ECO:0000256" key="5">
    <source>
        <dbReference type="ARBA" id="ARBA00022679"/>
    </source>
</evidence>
<keyword evidence="9" id="KW-1185">Reference proteome</keyword>
<dbReference type="Proteomes" id="UP000239907">
    <property type="component" value="Unassembled WGS sequence"/>
</dbReference>
<dbReference type="CDD" id="cd09209">
    <property type="entry name" value="Lumazine_synthase-I"/>
    <property type="match status" value="1"/>
</dbReference>
<feature type="binding site" evidence="7">
    <location>
        <begin position="59"/>
        <end position="61"/>
    </location>
    <ligand>
        <name>5-amino-6-(D-ribitylamino)uracil</name>
        <dbReference type="ChEBI" id="CHEBI:15934"/>
    </ligand>
</feature>
<dbReference type="GO" id="GO:0009231">
    <property type="term" value="P:riboflavin biosynthetic process"/>
    <property type="evidence" value="ECO:0007669"/>
    <property type="project" value="UniProtKB-UniRule"/>
</dbReference>
<dbReference type="InterPro" id="IPR036467">
    <property type="entry name" value="LS/RS_sf"/>
</dbReference>
<comment type="caution">
    <text evidence="8">The sequence shown here is derived from an EMBL/GenBank/DDBJ whole genome shotgun (WGS) entry which is preliminary data.</text>
</comment>
<dbReference type="GO" id="GO:0005829">
    <property type="term" value="C:cytosol"/>
    <property type="evidence" value="ECO:0007669"/>
    <property type="project" value="TreeGrafter"/>
</dbReference>
<dbReference type="UniPathway" id="UPA00275">
    <property type="reaction ID" value="UER00404"/>
</dbReference>
<dbReference type="Pfam" id="PF00885">
    <property type="entry name" value="DMRL_synthase"/>
    <property type="match status" value="1"/>
</dbReference>
<organism evidence="8 9">
    <name type="scientific">Rubritalea profundi</name>
    <dbReference type="NCBI Taxonomy" id="1658618"/>
    <lineage>
        <taxon>Bacteria</taxon>
        <taxon>Pseudomonadati</taxon>
        <taxon>Verrucomicrobiota</taxon>
        <taxon>Verrucomicrobiia</taxon>
        <taxon>Verrucomicrobiales</taxon>
        <taxon>Rubritaleaceae</taxon>
        <taxon>Rubritalea</taxon>
    </lineage>
</organism>
<dbReference type="PANTHER" id="PTHR21058">
    <property type="entry name" value="6,7-DIMETHYL-8-RIBITYLLUMAZINE SYNTHASE DMRL SYNTHASE LUMAZINE SYNTHASE"/>
    <property type="match status" value="1"/>
</dbReference>
<evidence type="ECO:0000313" key="8">
    <source>
        <dbReference type="EMBL" id="PQJ29717.1"/>
    </source>
</evidence>
<dbReference type="RefSeq" id="WP_105044227.1">
    <property type="nucleotide sequence ID" value="NZ_MQWA01000001.1"/>
</dbReference>
<dbReference type="HAMAP" id="MF_00178">
    <property type="entry name" value="Lumazine_synth"/>
    <property type="match status" value="1"/>
</dbReference>
<dbReference type="NCBIfam" id="TIGR00114">
    <property type="entry name" value="lumazine-synth"/>
    <property type="match status" value="1"/>
</dbReference>
<comment type="similarity">
    <text evidence="2 7">Belongs to the DMRL synthase family.</text>
</comment>
<feature type="binding site" evidence="7">
    <location>
        <position position="131"/>
    </location>
    <ligand>
        <name>(2S)-2-hydroxy-3-oxobutyl phosphate</name>
        <dbReference type="ChEBI" id="CHEBI:58830"/>
    </ligand>
</feature>
<name>A0A2S7U5C9_9BACT</name>
<dbReference type="GO" id="GO:0000906">
    <property type="term" value="F:6,7-dimethyl-8-ribityllumazine synthase activity"/>
    <property type="evidence" value="ECO:0007669"/>
    <property type="project" value="UniProtKB-UniRule"/>
</dbReference>
<evidence type="ECO:0000256" key="7">
    <source>
        <dbReference type="HAMAP-Rule" id="MF_00178"/>
    </source>
</evidence>
<feature type="binding site" evidence="7">
    <location>
        <begin position="89"/>
        <end position="90"/>
    </location>
    <ligand>
        <name>(2S)-2-hydroxy-3-oxobutyl phosphate</name>
        <dbReference type="ChEBI" id="CHEBI:58830"/>
    </ligand>
</feature>
<evidence type="ECO:0000256" key="4">
    <source>
        <dbReference type="ARBA" id="ARBA00022619"/>
    </source>
</evidence>
<evidence type="ECO:0000256" key="6">
    <source>
        <dbReference type="ARBA" id="ARBA00048785"/>
    </source>
</evidence>
<proteinExistence type="inferred from homology"/>
<dbReference type="InterPro" id="IPR034964">
    <property type="entry name" value="LS"/>
</dbReference>
<dbReference type="PANTHER" id="PTHR21058:SF0">
    <property type="entry name" value="6,7-DIMETHYL-8-RIBITYLLUMAZINE SYNTHASE"/>
    <property type="match status" value="1"/>
</dbReference>
<dbReference type="Gene3D" id="3.40.50.960">
    <property type="entry name" value="Lumazine/riboflavin synthase"/>
    <property type="match status" value="1"/>
</dbReference>
<dbReference type="SUPFAM" id="SSF52121">
    <property type="entry name" value="Lumazine synthase"/>
    <property type="match status" value="1"/>
</dbReference>
<feature type="binding site" evidence="7">
    <location>
        <position position="117"/>
    </location>
    <ligand>
        <name>5-amino-6-(D-ribitylamino)uracil</name>
        <dbReference type="ChEBI" id="CHEBI:15934"/>
    </ligand>
</feature>
<dbReference type="EMBL" id="MQWA01000001">
    <property type="protein sequence ID" value="PQJ29717.1"/>
    <property type="molecule type" value="Genomic_DNA"/>
</dbReference>
<reference evidence="8 9" key="1">
    <citation type="submission" date="2016-12" db="EMBL/GenBank/DDBJ databases">
        <title>Study of bacterial adaptation to deep sea.</title>
        <authorList>
            <person name="Song J."/>
            <person name="Yoshizawa S."/>
            <person name="Kogure K."/>
        </authorList>
    </citation>
    <scope>NUCLEOTIDE SEQUENCE [LARGE SCALE GENOMIC DNA]</scope>
    <source>
        <strain evidence="8 9">SAORIC-165</strain>
    </source>
</reference>
<dbReference type="EC" id="2.5.1.78" evidence="3 7"/>
<feature type="binding site" evidence="7">
    <location>
        <begin position="84"/>
        <end position="86"/>
    </location>
    <ligand>
        <name>5-amino-6-(D-ribitylamino)uracil</name>
        <dbReference type="ChEBI" id="CHEBI:15934"/>
    </ligand>
</feature>
<comment type="function">
    <text evidence="7">Catalyzes the formation of 6,7-dimethyl-8-ribityllumazine by condensation of 5-amino-6-(D-ribitylamino)uracil with 3,4-dihydroxy-2-butanone 4-phosphate. This is the penultimate step in the biosynthesis of riboflavin.</text>
</comment>
<feature type="active site" description="Proton donor" evidence="7">
    <location>
        <position position="92"/>
    </location>
</feature>
<dbReference type="AlphaFoldDB" id="A0A2S7U5C9"/>
<evidence type="ECO:0000256" key="2">
    <source>
        <dbReference type="ARBA" id="ARBA00007424"/>
    </source>
</evidence>